<name>A0AB38TDI8_9HYPH</name>
<evidence type="ECO:0000313" key="1">
    <source>
        <dbReference type="EMBL" id="UTU52361.1"/>
    </source>
</evidence>
<protein>
    <recommendedName>
        <fullName evidence="3">Transposase</fullName>
    </recommendedName>
</protein>
<dbReference type="RefSeq" id="WP_127223424.1">
    <property type="nucleotide sequence ID" value="NZ_CP088147.1"/>
</dbReference>
<dbReference type="Proteomes" id="UP001060070">
    <property type="component" value="Chromosome"/>
</dbReference>
<accession>A0AB38TDI8</accession>
<organism evidence="1 2">
    <name type="scientific">Mesorhizobium ciceri</name>
    <dbReference type="NCBI Taxonomy" id="39645"/>
    <lineage>
        <taxon>Bacteria</taxon>
        <taxon>Pseudomonadati</taxon>
        <taxon>Pseudomonadota</taxon>
        <taxon>Alphaproteobacteria</taxon>
        <taxon>Hyphomicrobiales</taxon>
        <taxon>Phyllobacteriaceae</taxon>
        <taxon>Mesorhizobium</taxon>
    </lineage>
</organism>
<reference evidence="1 2" key="1">
    <citation type="journal article" date="2022" name="Microbiol. Resour. Announc.">
        <title>Complete Genome Sequence of Mesorhizobium ciceri Strain R30, a Rhizobium Used as a Commercial Inoculant for Chickpea in Argentina.</title>
        <authorList>
            <person name="Foresto E."/>
            <person name="Revale S."/>
            <person name="Primo E."/>
            <person name="Nievas F."/>
            <person name="Carezzano E."/>
            <person name="Puente M."/>
            <person name="Alzari P."/>
            <person name="Mart M."/>
            <person name="Ben-Assaya M."/>
            <person name="Mornico D."/>
            <person name="Santoro M."/>
            <person name="Mart F."/>
            <person name="Giordano W."/>
            <person name="Bogino P."/>
        </authorList>
    </citation>
    <scope>NUCLEOTIDE SEQUENCE [LARGE SCALE GENOMIC DNA]</scope>
    <source>
        <strain evidence="1 2">R30</strain>
    </source>
</reference>
<proteinExistence type="predicted"/>
<keyword evidence="2" id="KW-1185">Reference proteome</keyword>
<dbReference type="EMBL" id="CP088147">
    <property type="protein sequence ID" value="UTU52361.1"/>
    <property type="molecule type" value="Genomic_DNA"/>
</dbReference>
<evidence type="ECO:0008006" key="3">
    <source>
        <dbReference type="Google" id="ProtNLM"/>
    </source>
</evidence>
<sequence>MAITASTEGTLMAFQLAHRFRMINKKGNYVTDKPGSYWRWLSGKICLRLALADNLCLPTVPTMRGGKHGTALPGSSRDAVL</sequence>
<gene>
    <name evidence="1" type="ORF">LRP29_02590</name>
</gene>
<evidence type="ECO:0000313" key="2">
    <source>
        <dbReference type="Proteomes" id="UP001060070"/>
    </source>
</evidence>
<dbReference type="AlphaFoldDB" id="A0AB38TDI8"/>